<gene>
    <name evidence="2" type="ORF">F2Q69_00059559</name>
</gene>
<dbReference type="Proteomes" id="UP000712600">
    <property type="component" value="Unassembled WGS sequence"/>
</dbReference>
<dbReference type="AlphaFoldDB" id="A0A8S9RI95"/>
<evidence type="ECO:0000313" key="2">
    <source>
        <dbReference type="EMBL" id="KAF3572416.1"/>
    </source>
</evidence>
<dbReference type="EMBL" id="QGKX02000095">
    <property type="protein sequence ID" value="KAF3572416.1"/>
    <property type="molecule type" value="Genomic_DNA"/>
</dbReference>
<reference evidence="2" key="1">
    <citation type="submission" date="2019-12" db="EMBL/GenBank/DDBJ databases">
        <title>Genome sequencing and annotation of Brassica cretica.</title>
        <authorList>
            <person name="Studholme D.J."/>
            <person name="Sarris P."/>
        </authorList>
    </citation>
    <scope>NUCLEOTIDE SEQUENCE</scope>
    <source>
        <strain evidence="2">PFS-109/04</strain>
        <tissue evidence="2">Leaf</tissue>
    </source>
</reference>
<sequence length="85" mass="9574">MQSLDSSRSLSNPVSGKQPSGATRLSAGCDVHHGTMPCLTLENGFQIRDVQSLRTMSNIRIVIHRPVSMKPHWELFRTEQLCIQR</sequence>
<feature type="compositionally biased region" description="Polar residues" evidence="1">
    <location>
        <begin position="1"/>
        <end position="23"/>
    </location>
</feature>
<evidence type="ECO:0000256" key="1">
    <source>
        <dbReference type="SAM" id="MobiDB-lite"/>
    </source>
</evidence>
<name>A0A8S9RI95_BRACR</name>
<protein>
    <submittedName>
        <fullName evidence="2">Uncharacterized protein</fullName>
    </submittedName>
</protein>
<organism evidence="2 3">
    <name type="scientific">Brassica cretica</name>
    <name type="common">Mustard</name>
    <dbReference type="NCBI Taxonomy" id="69181"/>
    <lineage>
        <taxon>Eukaryota</taxon>
        <taxon>Viridiplantae</taxon>
        <taxon>Streptophyta</taxon>
        <taxon>Embryophyta</taxon>
        <taxon>Tracheophyta</taxon>
        <taxon>Spermatophyta</taxon>
        <taxon>Magnoliopsida</taxon>
        <taxon>eudicotyledons</taxon>
        <taxon>Gunneridae</taxon>
        <taxon>Pentapetalae</taxon>
        <taxon>rosids</taxon>
        <taxon>malvids</taxon>
        <taxon>Brassicales</taxon>
        <taxon>Brassicaceae</taxon>
        <taxon>Brassiceae</taxon>
        <taxon>Brassica</taxon>
    </lineage>
</organism>
<proteinExistence type="predicted"/>
<comment type="caution">
    <text evidence="2">The sequence shown here is derived from an EMBL/GenBank/DDBJ whole genome shotgun (WGS) entry which is preliminary data.</text>
</comment>
<feature type="region of interest" description="Disordered" evidence="1">
    <location>
        <begin position="1"/>
        <end position="27"/>
    </location>
</feature>
<evidence type="ECO:0000313" key="3">
    <source>
        <dbReference type="Proteomes" id="UP000712600"/>
    </source>
</evidence>
<accession>A0A8S9RI95</accession>